<dbReference type="RefSeq" id="WP_347611266.1">
    <property type="nucleotide sequence ID" value="NZ_JBDPZC010000007.1"/>
</dbReference>
<dbReference type="Pfam" id="PF01594">
    <property type="entry name" value="AI-2E_transport"/>
    <property type="match status" value="1"/>
</dbReference>
<feature type="transmembrane region" description="Helical" evidence="6">
    <location>
        <begin position="308"/>
        <end position="328"/>
    </location>
</feature>
<keyword evidence="4 6" id="KW-1133">Transmembrane helix</keyword>
<proteinExistence type="inferred from homology"/>
<evidence type="ECO:0000313" key="8">
    <source>
        <dbReference type="Proteomes" id="UP001462640"/>
    </source>
</evidence>
<name>A0ABV0GGP1_9BURK</name>
<feature type="transmembrane region" description="Helical" evidence="6">
    <location>
        <begin position="25"/>
        <end position="43"/>
    </location>
</feature>
<keyword evidence="5 6" id="KW-0472">Membrane</keyword>
<evidence type="ECO:0000256" key="1">
    <source>
        <dbReference type="ARBA" id="ARBA00004141"/>
    </source>
</evidence>
<feature type="transmembrane region" description="Helical" evidence="6">
    <location>
        <begin position="199"/>
        <end position="221"/>
    </location>
</feature>
<organism evidence="7 8">
    <name type="scientific">Roseateles flavus</name>
    <dbReference type="NCBI Taxonomy" id="3149041"/>
    <lineage>
        <taxon>Bacteria</taxon>
        <taxon>Pseudomonadati</taxon>
        <taxon>Pseudomonadota</taxon>
        <taxon>Betaproteobacteria</taxon>
        <taxon>Burkholderiales</taxon>
        <taxon>Sphaerotilaceae</taxon>
        <taxon>Roseateles</taxon>
    </lineage>
</organism>
<dbReference type="PANTHER" id="PTHR21716">
    <property type="entry name" value="TRANSMEMBRANE PROTEIN"/>
    <property type="match status" value="1"/>
</dbReference>
<dbReference type="InterPro" id="IPR002549">
    <property type="entry name" value="AI-2E-like"/>
</dbReference>
<evidence type="ECO:0000256" key="2">
    <source>
        <dbReference type="ARBA" id="ARBA00009773"/>
    </source>
</evidence>
<keyword evidence="8" id="KW-1185">Reference proteome</keyword>
<feature type="transmembrane region" description="Helical" evidence="6">
    <location>
        <begin position="227"/>
        <end position="253"/>
    </location>
</feature>
<dbReference type="Proteomes" id="UP001462640">
    <property type="component" value="Unassembled WGS sequence"/>
</dbReference>
<evidence type="ECO:0000256" key="4">
    <source>
        <dbReference type="ARBA" id="ARBA00022989"/>
    </source>
</evidence>
<feature type="transmembrane region" description="Helical" evidence="6">
    <location>
        <begin position="265"/>
        <end position="288"/>
    </location>
</feature>
<dbReference type="PANTHER" id="PTHR21716:SF16">
    <property type="entry name" value="BLL1467 PROTEIN"/>
    <property type="match status" value="1"/>
</dbReference>
<accession>A0ABV0GGP1</accession>
<evidence type="ECO:0000256" key="5">
    <source>
        <dbReference type="ARBA" id="ARBA00023136"/>
    </source>
</evidence>
<feature type="transmembrane region" description="Helical" evidence="6">
    <location>
        <begin position="55"/>
        <end position="76"/>
    </location>
</feature>
<reference evidence="7 8" key="1">
    <citation type="submission" date="2024-05" db="EMBL/GenBank/DDBJ databases">
        <title>Roseateles sp. 2.12 16S ribosomal RNA gene Genome sequencing and assembly.</title>
        <authorList>
            <person name="Woo H."/>
        </authorList>
    </citation>
    <scope>NUCLEOTIDE SEQUENCE [LARGE SCALE GENOMIC DNA]</scope>
    <source>
        <strain evidence="7 8">2.12</strain>
    </source>
</reference>
<comment type="subcellular location">
    <subcellularLocation>
        <location evidence="1">Membrane</location>
        <topology evidence="1">Multi-pass membrane protein</topology>
    </subcellularLocation>
</comment>
<evidence type="ECO:0000256" key="3">
    <source>
        <dbReference type="ARBA" id="ARBA00022692"/>
    </source>
</evidence>
<dbReference type="EMBL" id="JBDPZC010000007">
    <property type="protein sequence ID" value="MEO3714196.1"/>
    <property type="molecule type" value="Genomic_DNA"/>
</dbReference>
<keyword evidence="3 6" id="KW-0812">Transmembrane</keyword>
<gene>
    <name evidence="7" type="ORF">ABDJ40_15630</name>
</gene>
<protein>
    <submittedName>
        <fullName evidence="7">AI-2E family transporter</fullName>
    </submittedName>
</protein>
<comment type="similarity">
    <text evidence="2">Belongs to the autoinducer-2 exporter (AI-2E) (TC 2.A.86) family.</text>
</comment>
<comment type="caution">
    <text evidence="7">The sequence shown here is derived from an EMBL/GenBank/DDBJ whole genome shotgun (WGS) entry which is preliminary data.</text>
</comment>
<sequence length="367" mass="38935">MRNAWAIGGLFVIALLFLLREARSLLVPVVIALMLAFVLTPAVRRLRRHGIPETLGAALLVGALLGTGGTVAALLAEPAAQWWERAPRALGSVLSRIDRWRGEFPGLRSGSGRAQGAVEATDSVKARLASEGVALTGSLLTEGVRFTLSAASTVILLYFLLASEHWLLSRCLEVLPARPRLRAVVLGGLRAVQRDLSRYVLTLSLINLGVGLATALALSLLDLPNPGLWGVAAALLNFIPYIGPWVAAAALALAGAMTDAQGLQLLLPAAAFLSIHALESNLVSPWLIGSRLAINPLSVFLSVLLWAWLWGLAGALIAVPLLICLRCVCRRNRKLRVIALYLSASSRPCASLRSLLGPGRSLPKVPG</sequence>
<evidence type="ECO:0000313" key="7">
    <source>
        <dbReference type="EMBL" id="MEO3714196.1"/>
    </source>
</evidence>
<evidence type="ECO:0000256" key="6">
    <source>
        <dbReference type="SAM" id="Phobius"/>
    </source>
</evidence>